<dbReference type="PANTHER" id="PTHR11019">
    <property type="entry name" value="HTH-TYPE TRANSCRIPTIONAL REGULATOR NIMR"/>
    <property type="match status" value="1"/>
</dbReference>
<keyword evidence="6" id="KW-1185">Reference proteome</keyword>
<evidence type="ECO:0000256" key="3">
    <source>
        <dbReference type="ARBA" id="ARBA00023163"/>
    </source>
</evidence>
<evidence type="ECO:0000313" key="5">
    <source>
        <dbReference type="EMBL" id="GAA1115207.1"/>
    </source>
</evidence>
<dbReference type="InterPro" id="IPR020449">
    <property type="entry name" value="Tscrpt_reg_AraC-type_HTH"/>
</dbReference>
<evidence type="ECO:0000313" key="6">
    <source>
        <dbReference type="Proteomes" id="UP001501581"/>
    </source>
</evidence>
<dbReference type="PROSITE" id="PS00041">
    <property type="entry name" value="HTH_ARAC_FAMILY_1"/>
    <property type="match status" value="1"/>
</dbReference>
<comment type="caution">
    <text evidence="5">The sequence shown here is derived from an EMBL/GenBank/DDBJ whole genome shotgun (WGS) entry which is preliminary data.</text>
</comment>
<evidence type="ECO:0000256" key="1">
    <source>
        <dbReference type="ARBA" id="ARBA00023015"/>
    </source>
</evidence>
<dbReference type="PRINTS" id="PR00032">
    <property type="entry name" value="HTHARAC"/>
</dbReference>
<keyword evidence="2" id="KW-0238">DNA-binding</keyword>
<dbReference type="EMBL" id="BAAALG010000019">
    <property type="protein sequence ID" value="GAA1115207.1"/>
    <property type="molecule type" value="Genomic_DNA"/>
</dbReference>
<dbReference type="Proteomes" id="UP001501581">
    <property type="component" value="Unassembled WGS sequence"/>
</dbReference>
<evidence type="ECO:0000259" key="4">
    <source>
        <dbReference type="PROSITE" id="PS01124"/>
    </source>
</evidence>
<name>A0ABN1U4A7_9ACTN</name>
<dbReference type="PROSITE" id="PS01124">
    <property type="entry name" value="HTH_ARAC_FAMILY_2"/>
    <property type="match status" value="1"/>
</dbReference>
<dbReference type="InterPro" id="IPR009057">
    <property type="entry name" value="Homeodomain-like_sf"/>
</dbReference>
<keyword evidence="3" id="KW-0804">Transcription</keyword>
<proteinExistence type="predicted"/>
<dbReference type="Pfam" id="PF12833">
    <property type="entry name" value="HTH_18"/>
    <property type="match status" value="1"/>
</dbReference>
<dbReference type="InterPro" id="IPR018060">
    <property type="entry name" value="HTH_AraC"/>
</dbReference>
<gene>
    <name evidence="5" type="ORF">GCM10009668_42420</name>
</gene>
<feature type="domain" description="HTH araC/xylS-type" evidence="4">
    <location>
        <begin position="171"/>
        <end position="267"/>
    </location>
</feature>
<keyword evidence="1" id="KW-0805">Transcription regulation</keyword>
<dbReference type="SMART" id="SM00342">
    <property type="entry name" value="HTH_ARAC"/>
    <property type="match status" value="1"/>
</dbReference>
<dbReference type="Gene3D" id="1.10.10.60">
    <property type="entry name" value="Homeodomain-like"/>
    <property type="match status" value="1"/>
</dbReference>
<reference evidence="5 6" key="1">
    <citation type="journal article" date="2019" name="Int. J. Syst. Evol. Microbiol.">
        <title>The Global Catalogue of Microorganisms (GCM) 10K type strain sequencing project: providing services to taxonomists for standard genome sequencing and annotation.</title>
        <authorList>
            <consortium name="The Broad Institute Genomics Platform"/>
            <consortium name="The Broad Institute Genome Sequencing Center for Infectious Disease"/>
            <person name="Wu L."/>
            <person name="Ma J."/>
        </authorList>
    </citation>
    <scope>NUCLEOTIDE SEQUENCE [LARGE SCALE GENOMIC DNA]</scope>
    <source>
        <strain evidence="5 6">JCM 13008</strain>
    </source>
</reference>
<dbReference type="SUPFAM" id="SSF46689">
    <property type="entry name" value="Homeodomain-like"/>
    <property type="match status" value="1"/>
</dbReference>
<accession>A0ABN1U4A7</accession>
<dbReference type="PANTHER" id="PTHR11019:SF199">
    <property type="entry name" value="HTH-TYPE TRANSCRIPTIONAL REGULATOR NIMR"/>
    <property type="match status" value="1"/>
</dbReference>
<sequence length="271" mass="29283">MTGHTASEVGEIAVEDQGYGLGEPDGMLVLRYPTGRAVPDFPEYRDDLVHQVFHSPNGALSIRRGASTHFASADQCIWVRRGVVAELSGFDMQTVIRVCVRRAPDELTAHGAAVLDLDADLAALLDRVSRPGLGQQEGLAARSQILHRLAGVAERDGTTLTHATSPSGPAREVARAILHDPADSTDLATWASRMHVSTKTLQRSFQVSFGASFSDWRTRTRLHASLALLPHTSVTEVAHRVGYGSPSAFIAAFTKEFGTSPKRLIAQRRLG</sequence>
<evidence type="ECO:0000256" key="2">
    <source>
        <dbReference type="ARBA" id="ARBA00023125"/>
    </source>
</evidence>
<dbReference type="InterPro" id="IPR018062">
    <property type="entry name" value="HTH_AraC-typ_CS"/>
</dbReference>
<protein>
    <recommendedName>
        <fullName evidence="4">HTH araC/xylS-type domain-containing protein</fullName>
    </recommendedName>
</protein>
<organism evidence="5 6">
    <name type="scientific">Nocardioides dubius</name>
    <dbReference type="NCBI Taxonomy" id="317019"/>
    <lineage>
        <taxon>Bacteria</taxon>
        <taxon>Bacillati</taxon>
        <taxon>Actinomycetota</taxon>
        <taxon>Actinomycetes</taxon>
        <taxon>Propionibacteriales</taxon>
        <taxon>Nocardioidaceae</taxon>
        <taxon>Nocardioides</taxon>
    </lineage>
</organism>
<dbReference type="RefSeq" id="WP_343996941.1">
    <property type="nucleotide sequence ID" value="NZ_BAAALG010000019.1"/>
</dbReference>